<evidence type="ECO:0000256" key="5">
    <source>
        <dbReference type="ARBA" id="ARBA00023012"/>
    </source>
</evidence>
<reference evidence="9 10" key="1">
    <citation type="submission" date="2018-12" db="EMBL/GenBank/DDBJ databases">
        <title>The whole draft genome of Aquabacterium sp. SJQ9.</title>
        <authorList>
            <person name="Sun L."/>
            <person name="Gao X."/>
            <person name="Chen W."/>
            <person name="Huang K."/>
        </authorList>
    </citation>
    <scope>NUCLEOTIDE SEQUENCE [LARGE SCALE GENOMIC DNA]</scope>
    <source>
        <strain evidence="9 10">SJQ9</strain>
    </source>
</reference>
<protein>
    <recommendedName>
        <fullName evidence="2">histidine kinase</fullName>
        <ecNumber evidence="2">2.7.13.3</ecNumber>
    </recommendedName>
</protein>
<feature type="transmembrane region" description="Helical" evidence="6">
    <location>
        <begin position="331"/>
        <end position="352"/>
    </location>
</feature>
<keyword evidence="6" id="KW-0812">Transmembrane</keyword>
<feature type="transmembrane region" description="Helical" evidence="6">
    <location>
        <begin position="181"/>
        <end position="206"/>
    </location>
</feature>
<dbReference type="Pfam" id="PF02518">
    <property type="entry name" value="HATPase_c"/>
    <property type="match status" value="1"/>
</dbReference>
<keyword evidence="5" id="KW-0902">Two-component regulatory system</keyword>
<dbReference type="Pfam" id="PF07695">
    <property type="entry name" value="7TMR-DISM_7TM"/>
    <property type="match status" value="1"/>
</dbReference>
<dbReference type="InterPro" id="IPR036890">
    <property type="entry name" value="HATPase_C_sf"/>
</dbReference>
<keyword evidence="6" id="KW-1133">Transmembrane helix</keyword>
<evidence type="ECO:0000256" key="6">
    <source>
        <dbReference type="SAM" id="Phobius"/>
    </source>
</evidence>
<dbReference type="EMBL" id="RSED01000013">
    <property type="protein sequence ID" value="RRS03224.1"/>
    <property type="molecule type" value="Genomic_DNA"/>
</dbReference>
<dbReference type="GO" id="GO:0000160">
    <property type="term" value="P:phosphorelay signal transduction system"/>
    <property type="evidence" value="ECO:0007669"/>
    <property type="project" value="UniProtKB-KW"/>
</dbReference>
<keyword evidence="3" id="KW-0808">Transferase</keyword>
<accession>A0A3R8U2E6</accession>
<feature type="transmembrane region" description="Helical" evidence="6">
    <location>
        <begin position="303"/>
        <end position="324"/>
    </location>
</feature>
<evidence type="ECO:0000256" key="2">
    <source>
        <dbReference type="ARBA" id="ARBA00012438"/>
    </source>
</evidence>
<dbReference type="SUPFAM" id="SSF55874">
    <property type="entry name" value="ATPase domain of HSP90 chaperone/DNA topoisomerase II/histidine kinase"/>
    <property type="match status" value="1"/>
</dbReference>
<dbReference type="PANTHER" id="PTHR24421">
    <property type="entry name" value="NITRATE/NITRITE SENSOR PROTEIN NARX-RELATED"/>
    <property type="match status" value="1"/>
</dbReference>
<evidence type="ECO:0000313" key="10">
    <source>
        <dbReference type="Proteomes" id="UP000269265"/>
    </source>
</evidence>
<keyword evidence="10" id="KW-1185">Reference proteome</keyword>
<dbReference type="InterPro" id="IPR003594">
    <property type="entry name" value="HATPase_dom"/>
</dbReference>
<evidence type="ECO:0000259" key="7">
    <source>
        <dbReference type="Pfam" id="PF02518"/>
    </source>
</evidence>
<feature type="transmembrane region" description="Helical" evidence="6">
    <location>
        <begin position="273"/>
        <end position="291"/>
    </location>
</feature>
<comment type="catalytic activity">
    <reaction evidence="1">
        <text>ATP + protein L-histidine = ADP + protein N-phospho-L-histidine.</text>
        <dbReference type="EC" id="2.7.13.3"/>
    </reaction>
</comment>
<evidence type="ECO:0000256" key="3">
    <source>
        <dbReference type="ARBA" id="ARBA00022679"/>
    </source>
</evidence>
<name>A0A3R8U2E6_9BURK</name>
<feature type="transmembrane region" description="Helical" evidence="6">
    <location>
        <begin position="213"/>
        <end position="233"/>
    </location>
</feature>
<dbReference type="RefSeq" id="WP_125244316.1">
    <property type="nucleotide sequence ID" value="NZ_RSED01000013.1"/>
</dbReference>
<dbReference type="Gene3D" id="3.30.565.10">
    <property type="entry name" value="Histidine kinase-like ATPase, C-terminal domain"/>
    <property type="match status" value="1"/>
</dbReference>
<dbReference type="Proteomes" id="UP000269265">
    <property type="component" value="Unassembled WGS sequence"/>
</dbReference>
<evidence type="ECO:0000256" key="1">
    <source>
        <dbReference type="ARBA" id="ARBA00000085"/>
    </source>
</evidence>
<feature type="transmembrane region" description="Helical" evidence="6">
    <location>
        <begin position="245"/>
        <end position="266"/>
    </location>
</feature>
<evidence type="ECO:0000256" key="4">
    <source>
        <dbReference type="ARBA" id="ARBA00022777"/>
    </source>
</evidence>
<dbReference type="OrthoDB" id="9147043at2"/>
<dbReference type="InterPro" id="IPR050482">
    <property type="entry name" value="Sensor_HK_TwoCompSys"/>
</dbReference>
<keyword evidence="4" id="KW-0418">Kinase</keyword>
<sequence length="623" mass="68762">MSRRALADLWLGLLLACLAAGGLWLTVSRDTSPGKALTMSEAFYLPSPQARPPADSEPWQATALPVMRPSEASPSPTWFRMSFDLQRQPTAFWGVLLPYLYGGGQVWLDGVRIADIPTSTERVQIRWERPHLVVVPEHLLGVGRHELWVHAAPVAGETSLTFPRPLVGPMSELEPAHDRRMFWVSTVPQLTVAACLVVSAFVLLIWSRLPEPLYGWFGLAALLWGIRTLTFVMEVVPAERWPLWRLVYLAGTGGFIVVMVIFASHLAGLRQRWVERGLLLYWLAGPLWFAWHGVGSDALVNRLWTAGLIPIAIATVVVSFLAAWRQRTAASLLLPCALALATLSGVNDYLVVWKPALVASVAPAWASERYFLLHHGANVLLLCMGMLLTVRFVRAVKSLRELNQTLEQRIAEREKSLADNYLRLAYLERQNAAAEERKLIMREIHDGVGSRLFTSLSRVERGVMDAPQMADSLRACISDMRLALDALAPDDPDLLSAFGDFMFRWQAELDAVGVRCTWDIDVAGDDLRLPPHATLQVLRIAQESLTNVAKHARATHVALLLRHCAGEVTLRIEDDGRGLVGGTTSGGRGLSNMRARAEQVGARLEVGPGEAGRGVRVLVTLAC</sequence>
<feature type="domain" description="Histidine kinase/HSP90-like ATPase" evidence="7">
    <location>
        <begin position="536"/>
        <end position="621"/>
    </location>
</feature>
<evidence type="ECO:0000259" key="8">
    <source>
        <dbReference type="Pfam" id="PF07695"/>
    </source>
</evidence>
<gene>
    <name evidence="9" type="ORF">EIP75_16160</name>
</gene>
<dbReference type="CDD" id="cd16917">
    <property type="entry name" value="HATPase_UhpB-NarQ-NarX-like"/>
    <property type="match status" value="1"/>
</dbReference>
<feature type="transmembrane region" description="Helical" evidence="6">
    <location>
        <begin position="372"/>
        <end position="393"/>
    </location>
</feature>
<organism evidence="9 10">
    <name type="scientific">Aquabacterium soli</name>
    <dbReference type="NCBI Taxonomy" id="2493092"/>
    <lineage>
        <taxon>Bacteria</taxon>
        <taxon>Pseudomonadati</taxon>
        <taxon>Pseudomonadota</taxon>
        <taxon>Betaproteobacteria</taxon>
        <taxon>Burkholderiales</taxon>
        <taxon>Aquabacterium</taxon>
    </lineage>
</organism>
<evidence type="ECO:0000313" key="9">
    <source>
        <dbReference type="EMBL" id="RRS03224.1"/>
    </source>
</evidence>
<dbReference type="PANTHER" id="PTHR24421:SF10">
    <property type="entry name" value="NITRATE_NITRITE SENSOR PROTEIN NARQ"/>
    <property type="match status" value="1"/>
</dbReference>
<feature type="domain" description="7TM-DISM receptor extracellular" evidence="8">
    <location>
        <begin position="192"/>
        <end position="354"/>
    </location>
</feature>
<dbReference type="AlphaFoldDB" id="A0A3R8U2E6"/>
<dbReference type="InterPro" id="IPR011623">
    <property type="entry name" value="7TMR_DISM_rcpt_extracell_dom1"/>
</dbReference>
<comment type="caution">
    <text evidence="9">The sequence shown here is derived from an EMBL/GenBank/DDBJ whole genome shotgun (WGS) entry which is preliminary data.</text>
</comment>
<keyword evidence="6" id="KW-0472">Membrane</keyword>
<proteinExistence type="predicted"/>
<dbReference type="EC" id="2.7.13.3" evidence="2"/>
<dbReference type="GO" id="GO:0004673">
    <property type="term" value="F:protein histidine kinase activity"/>
    <property type="evidence" value="ECO:0007669"/>
    <property type="project" value="UniProtKB-EC"/>
</dbReference>